<sequence length="335" mass="34803">MDFGSVPTENAGGAILAHSVQVGERRLRKGAWLTEAHIADLTEAGVTEVTIARLGDADVHEDAAALQLAQALVPDPAAVHLELGRPGTGRVNILATRPGIAAVDAAKINALNNIDPMITVATVPEWQRMASRGMVATVKIISYGVAEDALRRACDAGRGGLTLRPAELTRATLIQTRVGTDDGEKGHAAIAQRMEALSVDLDPKHVVPHAIAPLSEALLAAEGEVLCILTGSATSDLLDVAPEAVRRAGGTVHHFGMPVDPGNLLFLGALGDKPVIGLPGCAKSPALNGADWVLERIICAVPVTPTDIMGMGVGGLLKEIPTRPQPRRAQSSSET</sequence>
<organism evidence="1 2">
    <name type="scientific">Litoreibacter roseus</name>
    <dbReference type="NCBI Taxonomy" id="2601869"/>
    <lineage>
        <taxon>Bacteria</taxon>
        <taxon>Pseudomonadati</taxon>
        <taxon>Pseudomonadota</taxon>
        <taxon>Alphaproteobacteria</taxon>
        <taxon>Rhodobacterales</taxon>
        <taxon>Roseobacteraceae</taxon>
        <taxon>Litoreibacter</taxon>
    </lineage>
</organism>
<dbReference type="EMBL" id="BLJE01000001">
    <property type="protein sequence ID" value="GFE64030.1"/>
    <property type="molecule type" value="Genomic_DNA"/>
</dbReference>
<evidence type="ECO:0000313" key="2">
    <source>
        <dbReference type="Proteomes" id="UP000436822"/>
    </source>
</evidence>
<name>A0A6N6JDX1_9RHOB</name>
<dbReference type="AlphaFoldDB" id="A0A6N6JDX1"/>
<reference evidence="1 2" key="1">
    <citation type="submission" date="2019-12" db="EMBL/GenBank/DDBJ databases">
        <title>Litoreibacter badius sp. nov., a novel bacteriochlorophyll a-containing bacterium in the genus Litoreibacter.</title>
        <authorList>
            <person name="Kanamuro M."/>
            <person name="Takabe Y."/>
            <person name="Mori K."/>
            <person name="Takaichi S."/>
            <person name="Hanada S."/>
        </authorList>
    </citation>
    <scope>NUCLEOTIDE SEQUENCE [LARGE SCALE GENOMIC DNA]</scope>
    <source>
        <strain evidence="1 2">K6</strain>
    </source>
</reference>
<dbReference type="OrthoDB" id="9779263at2"/>
<dbReference type="InterPro" id="IPR036425">
    <property type="entry name" value="MoaB/Mog-like_dom_sf"/>
</dbReference>
<comment type="caution">
    <text evidence="1">The sequence shown here is derived from an EMBL/GenBank/DDBJ whole genome shotgun (WGS) entry which is preliminary data.</text>
</comment>
<dbReference type="RefSeq" id="WP_159804904.1">
    <property type="nucleotide sequence ID" value="NZ_BLJE01000001.1"/>
</dbReference>
<dbReference type="SUPFAM" id="SSF53218">
    <property type="entry name" value="Molybdenum cofactor biosynthesis proteins"/>
    <property type="match status" value="1"/>
</dbReference>
<dbReference type="UniPathway" id="UPA00344"/>
<protein>
    <submittedName>
        <fullName evidence="1">Molybdopterin biosynthesis protein</fullName>
    </submittedName>
</protein>
<dbReference type="Proteomes" id="UP000436822">
    <property type="component" value="Unassembled WGS sequence"/>
</dbReference>
<dbReference type="Gene3D" id="3.40.980.10">
    <property type="entry name" value="MoaB/Mog-like domain"/>
    <property type="match status" value="1"/>
</dbReference>
<evidence type="ECO:0000313" key="1">
    <source>
        <dbReference type="EMBL" id="GFE64030.1"/>
    </source>
</evidence>
<accession>A0A6N6JDX1</accession>
<keyword evidence="2" id="KW-1185">Reference proteome</keyword>
<proteinExistence type="predicted"/>
<gene>
    <name evidence="1" type="ORF">KIN_11040</name>
</gene>
<dbReference type="CDD" id="cd03522">
    <property type="entry name" value="MoeA_like"/>
    <property type="match status" value="1"/>
</dbReference>